<accession>K1QZN4</accession>
<organism evidence="1">
    <name type="scientific">Magallana gigas</name>
    <name type="common">Pacific oyster</name>
    <name type="synonym">Crassostrea gigas</name>
    <dbReference type="NCBI Taxonomy" id="29159"/>
    <lineage>
        <taxon>Eukaryota</taxon>
        <taxon>Metazoa</taxon>
        <taxon>Spiralia</taxon>
        <taxon>Lophotrochozoa</taxon>
        <taxon>Mollusca</taxon>
        <taxon>Bivalvia</taxon>
        <taxon>Autobranchia</taxon>
        <taxon>Pteriomorphia</taxon>
        <taxon>Ostreida</taxon>
        <taxon>Ostreoidea</taxon>
        <taxon>Ostreidae</taxon>
        <taxon>Magallana</taxon>
    </lineage>
</organism>
<gene>
    <name evidence="1" type="ORF">CGI_10020685</name>
</gene>
<name>K1QZN4_MAGGI</name>
<evidence type="ECO:0000313" key="1">
    <source>
        <dbReference type="EMBL" id="EKC39108.1"/>
    </source>
</evidence>
<dbReference type="EMBL" id="JH818576">
    <property type="protein sequence ID" value="EKC39108.1"/>
    <property type="molecule type" value="Genomic_DNA"/>
</dbReference>
<proteinExistence type="predicted"/>
<sequence>MNASLKNVREQRLLDRELRHIDSLWHHELRTLTKQRLEITREYTQLQEDKKNVEYLKDQILPHETDEKKRIERLREYAEFTRSEKDKGKKEHTNLTKYDFKVANYEKKRIRLEEVEKPMELLREIGLSQSFPPIPEKPKLARSNSVIEGLIKAKSTSETNLNKDIIQRDVIKSKPLYLSLPDIKNASARSKRFRGCRGRDACLTAIPNISELPELMEAVTLKKKRYIHTSMSMNERRHTVIF</sequence>
<dbReference type="AlphaFoldDB" id="K1QZN4"/>
<reference evidence="1" key="1">
    <citation type="journal article" date="2012" name="Nature">
        <title>The oyster genome reveals stress adaptation and complexity of shell formation.</title>
        <authorList>
            <person name="Zhang G."/>
            <person name="Fang X."/>
            <person name="Guo X."/>
            <person name="Li L."/>
            <person name="Luo R."/>
            <person name="Xu F."/>
            <person name="Yang P."/>
            <person name="Zhang L."/>
            <person name="Wang X."/>
            <person name="Qi H."/>
            <person name="Xiong Z."/>
            <person name="Que H."/>
            <person name="Xie Y."/>
            <person name="Holland P.W."/>
            <person name="Paps J."/>
            <person name="Zhu Y."/>
            <person name="Wu F."/>
            <person name="Chen Y."/>
            <person name="Wang J."/>
            <person name="Peng C."/>
            <person name="Meng J."/>
            <person name="Yang L."/>
            <person name="Liu J."/>
            <person name="Wen B."/>
            <person name="Zhang N."/>
            <person name="Huang Z."/>
            <person name="Zhu Q."/>
            <person name="Feng Y."/>
            <person name="Mount A."/>
            <person name="Hedgecock D."/>
            <person name="Xu Z."/>
            <person name="Liu Y."/>
            <person name="Domazet-Loso T."/>
            <person name="Du Y."/>
            <person name="Sun X."/>
            <person name="Zhang S."/>
            <person name="Liu B."/>
            <person name="Cheng P."/>
            <person name="Jiang X."/>
            <person name="Li J."/>
            <person name="Fan D."/>
            <person name="Wang W."/>
            <person name="Fu W."/>
            <person name="Wang T."/>
            <person name="Wang B."/>
            <person name="Zhang J."/>
            <person name="Peng Z."/>
            <person name="Li Y."/>
            <person name="Li N."/>
            <person name="Wang J."/>
            <person name="Chen M."/>
            <person name="He Y."/>
            <person name="Tan F."/>
            <person name="Song X."/>
            <person name="Zheng Q."/>
            <person name="Huang R."/>
            <person name="Yang H."/>
            <person name="Du X."/>
            <person name="Chen L."/>
            <person name="Yang M."/>
            <person name="Gaffney P.M."/>
            <person name="Wang S."/>
            <person name="Luo L."/>
            <person name="She Z."/>
            <person name="Ming Y."/>
            <person name="Huang W."/>
            <person name="Zhang S."/>
            <person name="Huang B."/>
            <person name="Zhang Y."/>
            <person name="Qu T."/>
            <person name="Ni P."/>
            <person name="Miao G."/>
            <person name="Wang J."/>
            <person name="Wang Q."/>
            <person name="Steinberg C.E."/>
            <person name="Wang H."/>
            <person name="Li N."/>
            <person name="Qian L."/>
            <person name="Zhang G."/>
            <person name="Li Y."/>
            <person name="Yang H."/>
            <person name="Liu X."/>
            <person name="Wang J."/>
            <person name="Yin Y."/>
            <person name="Wang J."/>
        </authorList>
    </citation>
    <scope>NUCLEOTIDE SEQUENCE [LARGE SCALE GENOMIC DNA]</scope>
    <source>
        <strain evidence="1">05x7-T-G4-1.051#20</strain>
    </source>
</reference>
<dbReference type="HOGENOM" id="CLU_1148157_0_0_1"/>
<dbReference type="InParanoid" id="K1QZN4"/>
<protein>
    <submittedName>
        <fullName evidence="1">Uncharacterized protein</fullName>
    </submittedName>
</protein>